<dbReference type="PANTHER" id="PTHR11206">
    <property type="entry name" value="MULTIDRUG RESISTANCE PROTEIN"/>
    <property type="match status" value="1"/>
</dbReference>
<dbReference type="EMBL" id="KK198758">
    <property type="protein sequence ID" value="KCW67378.1"/>
    <property type="molecule type" value="Genomic_DNA"/>
</dbReference>
<evidence type="ECO:0000313" key="9">
    <source>
        <dbReference type="EMBL" id="KCW67378.1"/>
    </source>
</evidence>
<keyword evidence="5 8" id="KW-1133">Transmembrane helix</keyword>
<proteinExistence type="inferred from homology"/>
<dbReference type="InterPro" id="IPR045069">
    <property type="entry name" value="MATE_euk"/>
</dbReference>
<feature type="transmembrane region" description="Helical" evidence="8">
    <location>
        <begin position="84"/>
        <end position="103"/>
    </location>
</feature>
<reference evidence="9" key="1">
    <citation type="submission" date="2013-07" db="EMBL/GenBank/DDBJ databases">
        <title>The genome of Eucalyptus grandis.</title>
        <authorList>
            <person name="Schmutz J."/>
            <person name="Hayes R."/>
            <person name="Myburg A."/>
            <person name="Tuskan G."/>
            <person name="Grattapaglia D."/>
            <person name="Rokhsar D.S."/>
        </authorList>
    </citation>
    <scope>NUCLEOTIDE SEQUENCE</scope>
    <source>
        <tissue evidence="9">Leaf extractions</tissue>
    </source>
</reference>
<evidence type="ECO:0000256" key="1">
    <source>
        <dbReference type="ARBA" id="ARBA00004141"/>
    </source>
</evidence>
<keyword evidence="6 8" id="KW-0472">Membrane</keyword>
<feature type="transmembrane region" description="Helical" evidence="8">
    <location>
        <begin position="237"/>
        <end position="256"/>
    </location>
</feature>
<feature type="transmembrane region" description="Helical" evidence="8">
    <location>
        <begin position="115"/>
        <end position="138"/>
    </location>
</feature>
<evidence type="ECO:0000256" key="7">
    <source>
        <dbReference type="SAM" id="MobiDB-lite"/>
    </source>
</evidence>
<feature type="transmembrane region" description="Helical" evidence="8">
    <location>
        <begin position="277"/>
        <end position="299"/>
    </location>
</feature>
<feature type="transmembrane region" description="Helical" evidence="8">
    <location>
        <begin position="341"/>
        <end position="365"/>
    </location>
</feature>
<dbReference type="AlphaFoldDB" id="A0A059BMQ4"/>
<evidence type="ECO:0000256" key="8">
    <source>
        <dbReference type="SAM" id="Phobius"/>
    </source>
</evidence>
<feature type="transmembrane region" description="Helical" evidence="8">
    <location>
        <begin position="194"/>
        <end position="217"/>
    </location>
</feature>
<dbReference type="NCBIfam" id="TIGR00797">
    <property type="entry name" value="matE"/>
    <property type="match status" value="1"/>
</dbReference>
<feature type="compositionally biased region" description="Gly residues" evidence="7">
    <location>
        <begin position="20"/>
        <end position="30"/>
    </location>
</feature>
<dbReference type="Gramene" id="KCW67378">
    <property type="protein sequence ID" value="KCW67378"/>
    <property type="gene ID" value="EUGRSUZ_F01152"/>
</dbReference>
<dbReference type="CDD" id="cd13132">
    <property type="entry name" value="MATE_eukaryotic"/>
    <property type="match status" value="1"/>
</dbReference>
<evidence type="ECO:0000256" key="4">
    <source>
        <dbReference type="ARBA" id="ARBA00022692"/>
    </source>
</evidence>
<feature type="region of interest" description="Disordered" evidence="7">
    <location>
        <begin position="1"/>
        <end position="30"/>
    </location>
</feature>
<comment type="subcellular location">
    <subcellularLocation>
        <location evidence="1">Membrane</location>
        <topology evidence="1">Multi-pass membrane protein</topology>
    </subcellularLocation>
</comment>
<dbReference type="InterPro" id="IPR002528">
    <property type="entry name" value="MATE_fam"/>
</dbReference>
<evidence type="ECO:0000256" key="3">
    <source>
        <dbReference type="ARBA" id="ARBA00022448"/>
    </source>
</evidence>
<feature type="transmembrane region" description="Helical" evidence="8">
    <location>
        <begin position="54"/>
        <end position="78"/>
    </location>
</feature>
<dbReference type="GO" id="GO:1990961">
    <property type="term" value="P:xenobiotic detoxification by transmembrane export across the plasma membrane"/>
    <property type="evidence" value="ECO:0007669"/>
    <property type="project" value="InterPro"/>
</dbReference>
<sequence length="418" mass="44926">MASDRSSPLLQPARHEEDGGGGGGGGGEGGGLSVTRRLRWWQRALDLQEDKRQALFSIPMILTSLSYYGIPLASVMFAGHLGELELAGATLANSWATVTGFAFMNILRFLQTQSIVLPLVMLSVVPFVIHIGIAYALVHWTVLGFKGAPLAASISLWLSGLALSIYVTCSTRCKNSWEGISFESFSYIFTNLRLALPSAAMVCLEYWAFEILVFLAGLMKDSETTTSLVAICVNTEAIAYMITYGLSAAASTRVSNELGAGNIDRAKNAMAVTLKHSMFLAVAFVLALAFGHSIWAGLFSDDSSIIAKFGSMTPLLAISITVDSIQGVLSGVARGCGWQHLAMYVNLATFYCIGVPIAVLLGFKLNLHVKGLWIGVICGLSSQAATLLVITLRAKWTRMDLSVGMDKEDPRISQTYVN</sequence>
<dbReference type="Pfam" id="PF01554">
    <property type="entry name" value="MatE"/>
    <property type="match status" value="1"/>
</dbReference>
<keyword evidence="4 8" id="KW-0812">Transmembrane</keyword>
<dbReference type="GO" id="GO:0042910">
    <property type="term" value="F:xenobiotic transmembrane transporter activity"/>
    <property type="evidence" value="ECO:0007669"/>
    <property type="project" value="InterPro"/>
</dbReference>
<evidence type="ECO:0000256" key="2">
    <source>
        <dbReference type="ARBA" id="ARBA00010199"/>
    </source>
</evidence>
<evidence type="ECO:0000256" key="5">
    <source>
        <dbReference type="ARBA" id="ARBA00022989"/>
    </source>
</evidence>
<dbReference type="GO" id="GO:0016020">
    <property type="term" value="C:membrane"/>
    <property type="evidence" value="ECO:0007669"/>
    <property type="project" value="UniProtKB-SubCell"/>
</dbReference>
<evidence type="ECO:0000256" key="6">
    <source>
        <dbReference type="ARBA" id="ARBA00023136"/>
    </source>
</evidence>
<feature type="transmembrane region" description="Helical" evidence="8">
    <location>
        <begin position="150"/>
        <end position="173"/>
    </location>
</feature>
<feature type="transmembrane region" description="Helical" evidence="8">
    <location>
        <begin position="371"/>
        <end position="392"/>
    </location>
</feature>
<name>A0A059BMQ4_EUCGR</name>
<gene>
    <name evidence="9" type="ORF">EUGRSUZ_F01152</name>
</gene>
<comment type="similarity">
    <text evidence="2">Belongs to the multi antimicrobial extrusion (MATE) (TC 2.A.66.1) family.</text>
</comment>
<organism evidence="9">
    <name type="scientific">Eucalyptus grandis</name>
    <name type="common">Flooded gum</name>
    <dbReference type="NCBI Taxonomy" id="71139"/>
    <lineage>
        <taxon>Eukaryota</taxon>
        <taxon>Viridiplantae</taxon>
        <taxon>Streptophyta</taxon>
        <taxon>Embryophyta</taxon>
        <taxon>Tracheophyta</taxon>
        <taxon>Spermatophyta</taxon>
        <taxon>Magnoliopsida</taxon>
        <taxon>eudicotyledons</taxon>
        <taxon>Gunneridae</taxon>
        <taxon>Pentapetalae</taxon>
        <taxon>rosids</taxon>
        <taxon>malvids</taxon>
        <taxon>Myrtales</taxon>
        <taxon>Myrtaceae</taxon>
        <taxon>Myrtoideae</taxon>
        <taxon>Eucalypteae</taxon>
        <taxon>Eucalyptus</taxon>
    </lineage>
</organism>
<dbReference type="GO" id="GO:0015297">
    <property type="term" value="F:antiporter activity"/>
    <property type="evidence" value="ECO:0007669"/>
    <property type="project" value="InterPro"/>
</dbReference>
<protein>
    <recommendedName>
        <fullName evidence="10">Protein DETOXIFICATION</fullName>
    </recommendedName>
</protein>
<keyword evidence="3" id="KW-0813">Transport</keyword>
<accession>A0A059BMQ4</accession>
<feature type="transmembrane region" description="Helical" evidence="8">
    <location>
        <begin position="305"/>
        <end position="329"/>
    </location>
</feature>
<evidence type="ECO:0008006" key="10">
    <source>
        <dbReference type="Google" id="ProtNLM"/>
    </source>
</evidence>